<protein>
    <recommendedName>
        <fullName evidence="9">Magnesium transporter MgtE</fullName>
    </recommendedName>
</protein>
<dbReference type="GO" id="GO:0005886">
    <property type="term" value="C:plasma membrane"/>
    <property type="evidence" value="ECO:0007669"/>
    <property type="project" value="UniProtKB-SubCell"/>
</dbReference>
<evidence type="ECO:0000256" key="3">
    <source>
        <dbReference type="ARBA" id="ARBA00022448"/>
    </source>
</evidence>
<name>A0A7M1LEP6_9BACT</name>
<dbReference type="PANTHER" id="PTHR41394">
    <property type="entry name" value="MAGNESIUM TRANSPORTER MGTE"/>
    <property type="match status" value="1"/>
</dbReference>
<dbReference type="RefSeq" id="WP_081755088.1">
    <property type="nucleotide sequence ID" value="NZ_CP053842.1"/>
</dbReference>
<proteinExistence type="inferred from homology"/>
<dbReference type="Pfam" id="PF00571">
    <property type="entry name" value="CBS"/>
    <property type="match status" value="1"/>
</dbReference>
<dbReference type="SUPFAM" id="SSF158791">
    <property type="entry name" value="MgtE N-terminal domain-like"/>
    <property type="match status" value="1"/>
</dbReference>
<evidence type="ECO:0000313" key="13">
    <source>
        <dbReference type="Proteomes" id="UP000594749"/>
    </source>
</evidence>
<feature type="domain" description="CBS" evidence="11">
    <location>
        <begin position="229"/>
        <end position="285"/>
    </location>
</feature>
<reference evidence="12 13" key="1">
    <citation type="submission" date="2020-10" db="EMBL/GenBank/DDBJ databases">
        <title>Campylobacter and Helicobacter PacBio genomes.</title>
        <authorList>
            <person name="Lane C."/>
        </authorList>
    </citation>
    <scope>NUCLEOTIDE SEQUENCE [LARGE SCALE GENOMIC DNA]</scope>
    <source>
        <strain evidence="12 13">2016D-0077</strain>
    </source>
</reference>
<dbReference type="AlphaFoldDB" id="A0A7M1LEP6"/>
<dbReference type="InterPro" id="IPR006668">
    <property type="entry name" value="Mg_transptr_MgtE_intracell_dom"/>
</dbReference>
<dbReference type="PANTHER" id="PTHR41394:SF5">
    <property type="entry name" value="SLC41A_MGTE INTEGRAL MEMBRANE DOMAIN-CONTAINING PROTEIN"/>
    <property type="match status" value="1"/>
</dbReference>
<evidence type="ECO:0000256" key="8">
    <source>
        <dbReference type="PROSITE-ProRule" id="PRU00703"/>
    </source>
</evidence>
<evidence type="ECO:0000259" key="11">
    <source>
        <dbReference type="PROSITE" id="PS51371"/>
    </source>
</evidence>
<feature type="transmembrane region" description="Helical" evidence="9">
    <location>
        <begin position="414"/>
        <end position="439"/>
    </location>
</feature>
<feature type="transmembrane region" description="Helical" evidence="9">
    <location>
        <begin position="386"/>
        <end position="408"/>
    </location>
</feature>
<evidence type="ECO:0000256" key="5">
    <source>
        <dbReference type="ARBA" id="ARBA00022842"/>
    </source>
</evidence>
<comment type="subunit">
    <text evidence="9">Homodimer.</text>
</comment>
<dbReference type="OrthoDB" id="9790355at2"/>
<keyword evidence="6 9" id="KW-1133">Transmembrane helix</keyword>
<feature type="transmembrane region" description="Helical" evidence="9">
    <location>
        <begin position="313"/>
        <end position="333"/>
    </location>
</feature>
<accession>A0A7M1LEP6</accession>
<dbReference type="SUPFAM" id="SSF161093">
    <property type="entry name" value="MgtE membrane domain-like"/>
    <property type="match status" value="1"/>
</dbReference>
<dbReference type="InterPro" id="IPR000644">
    <property type="entry name" value="CBS_dom"/>
</dbReference>
<feature type="transmembrane region" description="Helical" evidence="9">
    <location>
        <begin position="339"/>
        <end position="365"/>
    </location>
</feature>
<evidence type="ECO:0000256" key="10">
    <source>
        <dbReference type="SAM" id="MobiDB-lite"/>
    </source>
</evidence>
<dbReference type="InterPro" id="IPR036739">
    <property type="entry name" value="SLC41_membr_dom_sf"/>
</dbReference>
<dbReference type="Gene3D" id="1.10.357.20">
    <property type="entry name" value="SLC41 divalent cation transporters, integral membrane domain"/>
    <property type="match status" value="1"/>
</dbReference>
<comment type="subcellular location">
    <subcellularLocation>
        <location evidence="9">Cell membrane</location>
        <topology evidence="9">Multi-pass membrane protein</topology>
    </subcellularLocation>
    <subcellularLocation>
        <location evidence="1">Membrane</location>
        <topology evidence="1">Multi-pass membrane protein</topology>
    </subcellularLocation>
</comment>
<sequence>MEELQDEILEESKEESREERAARKAREAQKALDDHIDDVGEYLSAPDIAYHLRKLKKHDEEIYEEYLHKLDTDDLAEATFDMPNHMLKDMLDVIPRDRMVELFEELESDDQLELLEDLSEINKEEAKKIFDELDDDDKEDILKLSSYEDDEAGAYMQLELFSARLDEQVSVAVDRLRDMRHSGELEVAYQLFAVDEKGYLKYAINLSDLILYNFSLTVEEVVKSAPKDDDFTPITVHDRDKISDVAKIFGDYDLSVVPVVDSRGVLVGRITPDDIHDFMTESATEQIYNLAGVDDEVEDESESLIEVGRSRGAWLGVNLVTAFLASFVIGLFGATIESYVALAVLMPIVSSMGGNVGMQALTVTVRRLALGDINFEHAKEVIKKECSIALLNGAVFALLVALVSFVWFKSAMLGVVIAMAMVINLMIAGLFGAVIPLMLKKFGVDPAVGSSVVLTALTDMIGFFAFLGLATIILL</sequence>
<dbReference type="Pfam" id="PF03448">
    <property type="entry name" value="MgtE_N"/>
    <property type="match status" value="1"/>
</dbReference>
<keyword evidence="9" id="KW-0479">Metal-binding</keyword>
<dbReference type="SMART" id="SM00116">
    <property type="entry name" value="CBS"/>
    <property type="match status" value="1"/>
</dbReference>
<dbReference type="NCBIfam" id="TIGR00400">
    <property type="entry name" value="mgtE"/>
    <property type="match status" value="1"/>
</dbReference>
<feature type="transmembrane region" description="Helical" evidence="9">
    <location>
        <begin position="451"/>
        <end position="474"/>
    </location>
</feature>
<evidence type="ECO:0000256" key="9">
    <source>
        <dbReference type="RuleBase" id="RU362011"/>
    </source>
</evidence>
<comment type="function">
    <text evidence="9">Acts as a magnesium transporter.</text>
</comment>
<keyword evidence="8" id="KW-0129">CBS domain</keyword>
<evidence type="ECO:0000256" key="2">
    <source>
        <dbReference type="ARBA" id="ARBA00009749"/>
    </source>
</evidence>
<keyword evidence="9" id="KW-1003">Cell membrane</keyword>
<comment type="similarity">
    <text evidence="2 9">Belongs to the SLC41A transporter family.</text>
</comment>
<keyword evidence="3 9" id="KW-0813">Transport</keyword>
<evidence type="ECO:0000256" key="4">
    <source>
        <dbReference type="ARBA" id="ARBA00022692"/>
    </source>
</evidence>
<evidence type="ECO:0000256" key="6">
    <source>
        <dbReference type="ARBA" id="ARBA00022989"/>
    </source>
</evidence>
<dbReference type="GO" id="GO:0046872">
    <property type="term" value="F:metal ion binding"/>
    <property type="evidence" value="ECO:0007669"/>
    <property type="project" value="UniProtKB-KW"/>
</dbReference>
<keyword evidence="5 9" id="KW-0460">Magnesium</keyword>
<evidence type="ECO:0000256" key="1">
    <source>
        <dbReference type="ARBA" id="ARBA00004141"/>
    </source>
</evidence>
<dbReference type="EMBL" id="CP063078">
    <property type="protein sequence ID" value="QOQ86920.1"/>
    <property type="molecule type" value="Genomic_DNA"/>
</dbReference>
<evidence type="ECO:0000313" key="12">
    <source>
        <dbReference type="EMBL" id="QOQ86920.1"/>
    </source>
</evidence>
<gene>
    <name evidence="12" type="primary">mgtE</name>
    <name evidence="12" type="ORF">IMC76_06820</name>
</gene>
<dbReference type="PROSITE" id="PS51371">
    <property type="entry name" value="CBS"/>
    <property type="match status" value="1"/>
</dbReference>
<keyword evidence="4 9" id="KW-0812">Transmembrane</keyword>
<dbReference type="Proteomes" id="UP000594749">
    <property type="component" value="Chromosome"/>
</dbReference>
<feature type="region of interest" description="Disordered" evidence="10">
    <location>
        <begin position="1"/>
        <end position="30"/>
    </location>
</feature>
<keyword evidence="13" id="KW-1185">Reference proteome</keyword>
<feature type="compositionally biased region" description="Basic and acidic residues" evidence="10">
    <location>
        <begin position="10"/>
        <end position="30"/>
    </location>
</feature>
<dbReference type="InterPro" id="IPR006669">
    <property type="entry name" value="MgtE_transporter"/>
</dbReference>
<dbReference type="GO" id="GO:0015095">
    <property type="term" value="F:magnesium ion transmembrane transporter activity"/>
    <property type="evidence" value="ECO:0007669"/>
    <property type="project" value="UniProtKB-UniRule"/>
</dbReference>
<organism evidence="12 13">
    <name type="scientific">Campylobacter corcagiensis</name>
    <dbReference type="NCBI Taxonomy" id="1448857"/>
    <lineage>
        <taxon>Bacteria</taxon>
        <taxon>Pseudomonadati</taxon>
        <taxon>Campylobacterota</taxon>
        <taxon>Epsilonproteobacteria</taxon>
        <taxon>Campylobacterales</taxon>
        <taxon>Campylobacteraceae</taxon>
        <taxon>Campylobacter</taxon>
    </lineage>
</organism>
<keyword evidence="7 9" id="KW-0472">Membrane</keyword>
<dbReference type="SMART" id="SM00924">
    <property type="entry name" value="MgtE_N"/>
    <property type="match status" value="1"/>
</dbReference>
<evidence type="ECO:0000256" key="7">
    <source>
        <dbReference type="ARBA" id="ARBA00023136"/>
    </source>
</evidence>
<dbReference type="Pfam" id="PF01769">
    <property type="entry name" value="MgtE"/>
    <property type="match status" value="1"/>
</dbReference>
<dbReference type="InterPro" id="IPR046342">
    <property type="entry name" value="CBS_dom_sf"/>
</dbReference>
<dbReference type="InterPro" id="IPR006667">
    <property type="entry name" value="SLC41_membr_dom"/>
</dbReference>
<dbReference type="SUPFAM" id="SSF54631">
    <property type="entry name" value="CBS-domain pair"/>
    <property type="match status" value="1"/>
</dbReference>
<dbReference type="Gene3D" id="3.10.580.10">
    <property type="entry name" value="CBS-domain"/>
    <property type="match status" value="1"/>
</dbReference>